<evidence type="ECO:0000313" key="2">
    <source>
        <dbReference type="EMBL" id="RGI86852.1"/>
    </source>
</evidence>
<evidence type="ECO:0000256" key="1">
    <source>
        <dbReference type="SAM" id="Phobius"/>
    </source>
</evidence>
<proteinExistence type="predicted"/>
<comment type="caution">
    <text evidence="2">The sequence shown here is derived from an EMBL/GenBank/DDBJ whole genome shotgun (WGS) entry which is preliminary data.</text>
</comment>
<reference evidence="2 3" key="1">
    <citation type="submission" date="2018-08" db="EMBL/GenBank/DDBJ databases">
        <title>A genome reference for cultivated species of the human gut microbiota.</title>
        <authorList>
            <person name="Zou Y."/>
            <person name="Xue W."/>
            <person name="Luo G."/>
        </authorList>
    </citation>
    <scope>NUCLEOTIDE SEQUENCE [LARGE SCALE GENOMIC DNA]</scope>
    <source>
        <strain evidence="2 3">TM10-1AC</strain>
    </source>
</reference>
<dbReference type="RefSeq" id="WP_117982725.1">
    <property type="nucleotide sequence ID" value="NZ_QSOE01000056.1"/>
</dbReference>
<keyword evidence="1" id="KW-0472">Membrane</keyword>
<gene>
    <name evidence="2" type="ORF">DXD91_09205</name>
</gene>
<dbReference type="Proteomes" id="UP000262524">
    <property type="component" value="Unassembled WGS sequence"/>
</dbReference>
<sequence length="173" mass="19828">MKKKKRIMILVAIIAFLMLLFGIYAYLQLRPVNYSKKDYTAKKIEQIAGISETKNKDIYVLKGSKNPGFEKEYDTDEPDVVVTFSDDAMSGDTFLYDKEGEFHLYITYEAPKDKIDKYLDKEAGIKNQDRTSGKIISESISRPLHVVNEKKAKELVKQGITVLTDDGQIYQIK</sequence>
<evidence type="ECO:0000313" key="3">
    <source>
        <dbReference type="Proteomes" id="UP000262524"/>
    </source>
</evidence>
<name>A0A374NK91_9FIRM</name>
<dbReference type="EMBL" id="QSOE01000056">
    <property type="protein sequence ID" value="RGI86852.1"/>
    <property type="molecule type" value="Genomic_DNA"/>
</dbReference>
<feature type="transmembrane region" description="Helical" evidence="1">
    <location>
        <begin position="7"/>
        <end position="27"/>
    </location>
</feature>
<dbReference type="AlphaFoldDB" id="A0A374NK91"/>
<accession>A0A374NK91</accession>
<organism evidence="2 3">
    <name type="scientific">Anaerobutyricum hallii</name>
    <dbReference type="NCBI Taxonomy" id="39488"/>
    <lineage>
        <taxon>Bacteria</taxon>
        <taxon>Bacillati</taxon>
        <taxon>Bacillota</taxon>
        <taxon>Clostridia</taxon>
        <taxon>Lachnospirales</taxon>
        <taxon>Lachnospiraceae</taxon>
        <taxon>Anaerobutyricum</taxon>
    </lineage>
</organism>
<keyword evidence="1" id="KW-0812">Transmembrane</keyword>
<protein>
    <submittedName>
        <fullName evidence="2">Uncharacterized protein</fullName>
    </submittedName>
</protein>
<keyword evidence="1" id="KW-1133">Transmembrane helix</keyword>